<dbReference type="Proteomes" id="UP000560069">
    <property type="component" value="Unassembled WGS sequence"/>
</dbReference>
<keyword evidence="3 7" id="KW-0812">Transmembrane</keyword>
<keyword evidence="2" id="KW-1003">Cell membrane</keyword>
<evidence type="ECO:0000256" key="1">
    <source>
        <dbReference type="ARBA" id="ARBA00004651"/>
    </source>
</evidence>
<feature type="transmembrane region" description="Helical" evidence="7">
    <location>
        <begin position="255"/>
        <end position="278"/>
    </location>
</feature>
<evidence type="ECO:0000313" key="9">
    <source>
        <dbReference type="EMBL" id="NYJ18171.1"/>
    </source>
</evidence>
<keyword evidence="10" id="KW-1185">Reference proteome</keyword>
<comment type="similarity">
    <text evidence="6">Belongs to the ABC-4 integral membrane protein family.</text>
</comment>
<evidence type="ECO:0000256" key="7">
    <source>
        <dbReference type="SAM" id="Phobius"/>
    </source>
</evidence>
<name>A0A7Z0J4K6_9MICC</name>
<evidence type="ECO:0000256" key="6">
    <source>
        <dbReference type="ARBA" id="ARBA00038076"/>
    </source>
</evidence>
<comment type="subcellular location">
    <subcellularLocation>
        <location evidence="1">Cell membrane</location>
        <topology evidence="1">Multi-pass membrane protein</topology>
    </subcellularLocation>
</comment>
<dbReference type="Pfam" id="PF02687">
    <property type="entry name" value="FtsX"/>
    <property type="match status" value="1"/>
</dbReference>
<feature type="transmembrane region" description="Helical" evidence="7">
    <location>
        <begin position="334"/>
        <end position="357"/>
    </location>
</feature>
<feature type="domain" description="ABC3 transporter permease C-terminal" evidence="8">
    <location>
        <begin position="257"/>
        <end position="362"/>
    </location>
</feature>
<evidence type="ECO:0000256" key="3">
    <source>
        <dbReference type="ARBA" id="ARBA00022692"/>
    </source>
</evidence>
<gene>
    <name evidence="9" type="ORF">HNR11_002761</name>
</gene>
<dbReference type="EMBL" id="JACCFQ010000002">
    <property type="protein sequence ID" value="NYJ18171.1"/>
    <property type="molecule type" value="Genomic_DNA"/>
</dbReference>
<reference evidence="9 10" key="1">
    <citation type="submission" date="2020-07" db="EMBL/GenBank/DDBJ databases">
        <title>Sequencing the genomes of 1000 actinobacteria strains.</title>
        <authorList>
            <person name="Klenk H.-P."/>
        </authorList>
    </citation>
    <scope>NUCLEOTIDE SEQUENCE [LARGE SCALE GENOMIC DNA]</scope>
    <source>
        <strain evidence="9 10">DSM 15664</strain>
    </source>
</reference>
<evidence type="ECO:0000313" key="10">
    <source>
        <dbReference type="Proteomes" id="UP000560069"/>
    </source>
</evidence>
<dbReference type="PANTHER" id="PTHR30572:SF4">
    <property type="entry name" value="ABC TRANSPORTER PERMEASE YTRF"/>
    <property type="match status" value="1"/>
</dbReference>
<evidence type="ECO:0000256" key="4">
    <source>
        <dbReference type="ARBA" id="ARBA00022989"/>
    </source>
</evidence>
<feature type="transmembrane region" description="Helical" evidence="7">
    <location>
        <begin position="299"/>
        <end position="322"/>
    </location>
</feature>
<dbReference type="GO" id="GO:0005886">
    <property type="term" value="C:plasma membrane"/>
    <property type="evidence" value="ECO:0007669"/>
    <property type="project" value="UniProtKB-SubCell"/>
</dbReference>
<keyword evidence="4 7" id="KW-1133">Transmembrane helix</keyword>
<sequence length="369" mass="38595">MRPSTFFAESLKTAWANKVPSALIMVLVAVMCATTLATVGRTAAAESLLADRLNSAGSRIITITEPAANSQGLINPATVSQASHLSTVDRAIGSLTAIDVLNGPIGDGGTRVPAWGIEGSLEDVMTLTAGRWPMPGEALVSHTAMEDLGMDHPAGWVQSPASDSGENWSVVGMFEPRPPFERYDAGIIYPTEPETNELTTLHVISTNSRVVGATQMTLLSMLDPPAPDHLTVNSPVSLAALQTELSSDFTTFSRALLFGVFGTGGLLVATVTLADVLVRRADLGRRRALGATRTIITALVVTRTLIPSLLGATIGAIVGVGLTIALEAIPPWEFVLGTAVLAVLTTTLSAVAPAVYASRQDPVRVLRTP</sequence>
<dbReference type="PANTHER" id="PTHR30572">
    <property type="entry name" value="MEMBRANE COMPONENT OF TRANSPORTER-RELATED"/>
    <property type="match status" value="1"/>
</dbReference>
<evidence type="ECO:0000256" key="2">
    <source>
        <dbReference type="ARBA" id="ARBA00022475"/>
    </source>
</evidence>
<dbReference type="InterPro" id="IPR050250">
    <property type="entry name" value="Macrolide_Exporter_MacB"/>
</dbReference>
<keyword evidence="5 7" id="KW-0472">Membrane</keyword>
<dbReference type="GO" id="GO:0022857">
    <property type="term" value="F:transmembrane transporter activity"/>
    <property type="evidence" value="ECO:0007669"/>
    <property type="project" value="TreeGrafter"/>
</dbReference>
<accession>A0A7Z0J4K6</accession>
<dbReference type="RefSeq" id="WP_425572303.1">
    <property type="nucleotide sequence ID" value="NZ_BAAALK010000020.1"/>
</dbReference>
<comment type="caution">
    <text evidence="9">The sequence shown here is derived from an EMBL/GenBank/DDBJ whole genome shotgun (WGS) entry which is preliminary data.</text>
</comment>
<evidence type="ECO:0000256" key="5">
    <source>
        <dbReference type="ARBA" id="ARBA00023136"/>
    </source>
</evidence>
<dbReference type="InterPro" id="IPR003838">
    <property type="entry name" value="ABC3_permease_C"/>
</dbReference>
<protein>
    <submittedName>
        <fullName evidence="9">Putative ABC transport system permease protein</fullName>
    </submittedName>
</protein>
<evidence type="ECO:0000259" key="8">
    <source>
        <dbReference type="Pfam" id="PF02687"/>
    </source>
</evidence>
<proteinExistence type="inferred from homology"/>
<dbReference type="AlphaFoldDB" id="A0A7Z0J4K6"/>
<organism evidence="9 10">
    <name type="scientific">Nesterenkonia sandarakina</name>
    <dbReference type="NCBI Taxonomy" id="272918"/>
    <lineage>
        <taxon>Bacteria</taxon>
        <taxon>Bacillati</taxon>
        <taxon>Actinomycetota</taxon>
        <taxon>Actinomycetes</taxon>
        <taxon>Micrococcales</taxon>
        <taxon>Micrococcaceae</taxon>
        <taxon>Nesterenkonia</taxon>
    </lineage>
</organism>